<dbReference type="OrthoDB" id="2786695at2"/>
<reference evidence="2 3" key="1">
    <citation type="journal article" date="2017" name="Antonie Van Leeuwenhoek">
        <title>Rhizobium rhizosphaerae sp. nov., a novel species isolated from rice rhizosphere.</title>
        <authorList>
            <person name="Zhao J.J."/>
            <person name="Zhang J."/>
            <person name="Zhang R.J."/>
            <person name="Zhang C.W."/>
            <person name="Yin H.Q."/>
            <person name="Zhang X.X."/>
        </authorList>
    </citation>
    <scope>NUCLEOTIDE SEQUENCE [LARGE SCALE GENOMIC DNA]</scope>
    <source>
        <strain evidence="2 3">E3</strain>
    </source>
</reference>
<protein>
    <recommendedName>
        <fullName evidence="1">ABC-three component systems C-terminal domain-containing protein</fullName>
    </recommendedName>
</protein>
<dbReference type="AlphaFoldDB" id="K6XS37"/>
<sequence>MVKKNIYDASASALGYIYQVRYALLLALQKLRNVDDPDNCFISIEILDDIAFEENGTPTELLQAKYHGNAGNLTDRSSDLWKTIRIWSEMMTDPLQTFESATFSLITTESSAPETIASLLSEDKTRRDAGKAVIAMQKIAAETENKTNAAGYSAFNSLELWQQKKLVNSIYIICNSPTIMDVDSKIKKELILSVSDNHVDAFSSRLEGIWFKRAIEVMSSPSENGIGLGEIRSAIDDLRTQFLPSNLPSDYDEVEPEYIDIDNDNRIFVEQLRLLGVNDRVIKNAIINYYRAFEQRSRWSRDGLVKPGELKTYMKILQDEWDNRSSLLEMKCDLSDENQKLDMGKDLYAICQTDGAKPIRPEFKSEYVARGTYHDLSDNRKIGWHPDYDTLLQSSNDKGVA</sequence>
<dbReference type="Pfam" id="PF20283">
    <property type="entry name" value="CTD7"/>
    <property type="match status" value="1"/>
</dbReference>
<gene>
    <name evidence="2" type="ORF">GLIP_1868</name>
</gene>
<evidence type="ECO:0000259" key="1">
    <source>
        <dbReference type="Pfam" id="PF20283"/>
    </source>
</evidence>
<dbReference type="RefSeq" id="WP_008844312.1">
    <property type="nucleotide sequence ID" value="NZ_BAEN01000037.1"/>
</dbReference>
<dbReference type="eggNOG" id="ENOG5031ZZQ">
    <property type="taxonomic scope" value="Bacteria"/>
</dbReference>
<dbReference type="STRING" id="1127673.GLIP_1868"/>
<feature type="domain" description="ABC-three component systems C-terminal" evidence="1">
    <location>
        <begin position="268"/>
        <end position="391"/>
    </location>
</feature>
<proteinExistence type="predicted"/>
<comment type="caution">
    <text evidence="2">The sequence shown here is derived from an EMBL/GenBank/DDBJ whole genome shotgun (WGS) entry which is preliminary data.</text>
</comment>
<dbReference type="InterPro" id="IPR046913">
    <property type="entry name" value="ABC-3C_CTD7"/>
</dbReference>
<evidence type="ECO:0000313" key="2">
    <source>
        <dbReference type="EMBL" id="GAC14496.1"/>
    </source>
</evidence>
<keyword evidence="3" id="KW-1185">Reference proteome</keyword>
<evidence type="ECO:0000313" key="3">
    <source>
        <dbReference type="Proteomes" id="UP000006334"/>
    </source>
</evidence>
<dbReference type="EMBL" id="BAEN01000037">
    <property type="protein sequence ID" value="GAC14496.1"/>
    <property type="molecule type" value="Genomic_DNA"/>
</dbReference>
<name>K6XS37_9ALTE</name>
<organism evidence="2 3">
    <name type="scientific">Aliiglaciecola lipolytica E3</name>
    <dbReference type="NCBI Taxonomy" id="1127673"/>
    <lineage>
        <taxon>Bacteria</taxon>
        <taxon>Pseudomonadati</taxon>
        <taxon>Pseudomonadota</taxon>
        <taxon>Gammaproteobacteria</taxon>
        <taxon>Alteromonadales</taxon>
        <taxon>Alteromonadaceae</taxon>
        <taxon>Aliiglaciecola</taxon>
    </lineage>
</organism>
<accession>K6XS37</accession>
<dbReference type="Proteomes" id="UP000006334">
    <property type="component" value="Unassembled WGS sequence"/>
</dbReference>